<protein>
    <recommendedName>
        <fullName evidence="2">N-acetylglucosaminylphosphatidylinositol deacetylase</fullName>
        <ecNumber evidence="2">3.5.1.89</ecNumber>
    </recommendedName>
</protein>
<feature type="region of interest" description="Disordered" evidence="3">
    <location>
        <begin position="196"/>
        <end position="289"/>
    </location>
</feature>
<dbReference type="Pfam" id="PF02585">
    <property type="entry name" value="PIG-L"/>
    <property type="match status" value="1"/>
</dbReference>
<evidence type="ECO:0000256" key="1">
    <source>
        <dbReference type="ARBA" id="ARBA00006066"/>
    </source>
</evidence>
<name>A0A8W4FBA6_PIG</name>
<dbReference type="GeneTree" id="ENSGT00390000018434"/>
<evidence type="ECO:0000256" key="2">
    <source>
        <dbReference type="ARBA" id="ARBA00012176"/>
    </source>
</evidence>
<reference evidence="4" key="2">
    <citation type="submission" date="2025-08" db="UniProtKB">
        <authorList>
            <consortium name="Ensembl"/>
        </authorList>
    </citation>
    <scope>IDENTIFICATION</scope>
</reference>
<dbReference type="InterPro" id="IPR003737">
    <property type="entry name" value="GlcNAc_PI_deacetylase-related"/>
</dbReference>
<evidence type="ECO:0000313" key="5">
    <source>
        <dbReference type="Proteomes" id="UP000008227"/>
    </source>
</evidence>
<dbReference type="AlphaFoldDB" id="A0A8W4FBA6"/>
<dbReference type="GO" id="GO:0000225">
    <property type="term" value="F:N-acetylglucosaminylphosphatidylinositol deacetylase activity"/>
    <property type="evidence" value="ECO:0007669"/>
    <property type="project" value="UniProtKB-EC"/>
</dbReference>
<feature type="compositionally biased region" description="Polar residues" evidence="3">
    <location>
        <begin position="279"/>
        <end position="289"/>
    </location>
</feature>
<proteinExistence type="evidence at protein level"/>
<dbReference type="Ensembl" id="ENSSSCT00000104908.1">
    <property type="protein sequence ID" value="ENSSSCP00000076604.1"/>
    <property type="gene ID" value="ENSSSCG00000035103.3"/>
</dbReference>
<evidence type="ECO:0007829" key="6">
    <source>
        <dbReference type="PeptideAtlas" id="A0A8W4FBA6"/>
    </source>
</evidence>
<dbReference type="Proteomes" id="UP000008227">
    <property type="component" value="Chromosome 12"/>
</dbReference>
<reference evidence="4" key="3">
    <citation type="submission" date="2025-09" db="UniProtKB">
        <authorList>
            <consortium name="Ensembl"/>
        </authorList>
    </citation>
    <scope>IDENTIFICATION</scope>
</reference>
<evidence type="ECO:0000313" key="4">
    <source>
        <dbReference type="Ensembl" id="ENSSSCP00000076604.1"/>
    </source>
</evidence>
<reference evidence="4" key="1">
    <citation type="journal article" date="2020" name="Gigascience">
        <title>An improved pig reference genome sequence to enable pig genetics and genomics research.</title>
        <authorList>
            <person name="Warr A."/>
            <person name="Affara N."/>
            <person name="Aken B."/>
            <person name="Beiki H."/>
            <person name="Bickhart D.M."/>
            <person name="Billis K."/>
            <person name="Chow W."/>
            <person name="Eory L."/>
            <person name="Finlayson H.A."/>
            <person name="Flicek P."/>
            <person name="Giron C.G."/>
            <person name="Griffin D.K."/>
            <person name="Hall R."/>
            <person name="Hannum G."/>
            <person name="Hourlier T."/>
            <person name="Howe K."/>
            <person name="Hume D.A."/>
            <person name="Izuogu O."/>
            <person name="Kim K."/>
            <person name="Koren S."/>
            <person name="Liu H."/>
            <person name="Manchanda N."/>
            <person name="Martin F.J."/>
            <person name="Nonneman D.J."/>
            <person name="O'Connor R.E."/>
            <person name="Phillippy A.M."/>
            <person name="Rohrer G.A."/>
            <person name="Rosen B.D."/>
            <person name="Rund L.A."/>
            <person name="Sargent C.A."/>
            <person name="Schook L.B."/>
            <person name="Schroeder S.G."/>
            <person name="Schwartz A.S."/>
            <person name="Skinner B.M."/>
            <person name="Talbot R."/>
            <person name="Tseng E."/>
            <person name="Tuggle C.K."/>
            <person name="Watson M."/>
            <person name="Smith T.P.L."/>
            <person name="Archibald A.L."/>
        </authorList>
    </citation>
    <scope>NUCLEOTIDE SEQUENCE [LARGE SCALE GENOMIC DNA]</scope>
    <source>
        <strain evidence="4">Duroc</strain>
    </source>
</reference>
<dbReference type="EC" id="3.5.1.89" evidence="2"/>
<gene>
    <name evidence="4" type="primary">PIGL</name>
</gene>
<dbReference type="Gene3D" id="3.40.50.10320">
    <property type="entry name" value="LmbE-like"/>
    <property type="match status" value="1"/>
</dbReference>
<dbReference type="PANTHER" id="PTHR12993:SF11">
    <property type="entry name" value="N-ACETYLGLUCOSAMINYL-PHOSPHATIDYLINOSITOL DE-N-ACETYLASE"/>
    <property type="match status" value="1"/>
</dbReference>
<accession>A0A8W4FBA6</accession>
<feature type="compositionally biased region" description="Pro residues" evidence="3">
    <location>
        <begin position="213"/>
        <end position="227"/>
    </location>
</feature>
<evidence type="ECO:0000256" key="3">
    <source>
        <dbReference type="SAM" id="MobiDB-lite"/>
    </source>
</evidence>
<comment type="similarity">
    <text evidence="1">Belongs to the PIGL family.</text>
</comment>
<dbReference type="PANTHER" id="PTHR12993">
    <property type="entry name" value="N-ACETYLGLUCOSAMINYL-PHOSPHATIDYLINOSITOL DE-N-ACETYLASE-RELATED"/>
    <property type="match status" value="1"/>
</dbReference>
<sequence length="289" mass="30578">MEVAGVLLCLAAAVLAWGLLRVWDAWERMKSQEQAGLPGGGSRALLVTAHPDDEAMFFAPTILGLARLGHQLSLLCFSAGDYYNQGEIRKKELLQSCDVLGIPSSSVTIIDNRDFPDNPAVRWDPGRVADVLLRHIELNSIDLVVTFDAGGVSGHSNHVALYAAARVQGARTAVCEPAAEVHLPAGPALLPAARPRCPLRAHPPGGGPGPESHVPPPQPAPLVPPPVRALLQVPEDQLPAPPLSLGARARPQRARRPSSRSAGLCPKGGCADQSVPLWEQNQTTAHQPA</sequence>
<keyword evidence="6" id="KW-1267">Proteomics identification</keyword>
<dbReference type="InterPro" id="IPR024078">
    <property type="entry name" value="LmbE-like_dom_sf"/>
</dbReference>
<dbReference type="SUPFAM" id="SSF102588">
    <property type="entry name" value="LmbE-like"/>
    <property type="match status" value="1"/>
</dbReference>
<organism evidence="4 5">
    <name type="scientific">Sus scrofa</name>
    <name type="common">Pig</name>
    <dbReference type="NCBI Taxonomy" id="9823"/>
    <lineage>
        <taxon>Eukaryota</taxon>
        <taxon>Metazoa</taxon>
        <taxon>Chordata</taxon>
        <taxon>Craniata</taxon>
        <taxon>Vertebrata</taxon>
        <taxon>Euteleostomi</taxon>
        <taxon>Mammalia</taxon>
        <taxon>Eutheria</taxon>
        <taxon>Laurasiatheria</taxon>
        <taxon>Artiodactyla</taxon>
        <taxon>Suina</taxon>
        <taxon>Suidae</taxon>
        <taxon>Sus</taxon>
    </lineage>
</organism>
<keyword evidence="5" id="KW-1185">Reference proteome</keyword>